<reference evidence="1 2" key="1">
    <citation type="submission" date="2016-02" db="EMBL/GenBank/DDBJ databases">
        <title>Genome analysis of coral dinoflagellate symbionts highlights evolutionary adaptations to a symbiotic lifestyle.</title>
        <authorList>
            <person name="Aranda M."/>
            <person name="Li Y."/>
            <person name="Liew Y.J."/>
            <person name="Baumgarten S."/>
            <person name="Simakov O."/>
            <person name="Wilson M."/>
            <person name="Piel J."/>
            <person name="Ashoor H."/>
            <person name="Bougouffa S."/>
            <person name="Bajic V.B."/>
            <person name="Ryu T."/>
            <person name="Ravasi T."/>
            <person name="Bayer T."/>
            <person name="Micklem G."/>
            <person name="Kim H."/>
            <person name="Bhak J."/>
            <person name="Lajeunesse T.C."/>
            <person name="Voolstra C.R."/>
        </authorList>
    </citation>
    <scope>NUCLEOTIDE SEQUENCE [LARGE SCALE GENOMIC DNA]</scope>
    <source>
        <strain evidence="1 2">CCMP2467</strain>
    </source>
</reference>
<organism evidence="1 2">
    <name type="scientific">Symbiodinium microadriaticum</name>
    <name type="common">Dinoflagellate</name>
    <name type="synonym">Zooxanthella microadriatica</name>
    <dbReference type="NCBI Taxonomy" id="2951"/>
    <lineage>
        <taxon>Eukaryota</taxon>
        <taxon>Sar</taxon>
        <taxon>Alveolata</taxon>
        <taxon>Dinophyceae</taxon>
        <taxon>Suessiales</taxon>
        <taxon>Symbiodiniaceae</taxon>
        <taxon>Symbiodinium</taxon>
    </lineage>
</organism>
<comment type="caution">
    <text evidence="1">The sequence shown here is derived from an EMBL/GenBank/DDBJ whole genome shotgun (WGS) entry which is preliminary data.</text>
</comment>
<sequence length="170" mass="18852">MSSRITRAPDLVNQIGDGLLNYLAETQHYRLSFVQAEESEKKLDVFTDSSFATSSGRSHGCAAVFWGSSPISWRPARQQLVTLSTAESELLEAVEGAILGLSTQGLWEGFKFCLKKKEAELKELQRYYASQYFASAYRAVRGRNKQPCAKDLSIKYLDGKRSICSPIAGA</sequence>
<evidence type="ECO:0000313" key="1">
    <source>
        <dbReference type="EMBL" id="OLQ11215.1"/>
    </source>
</evidence>
<dbReference type="EMBL" id="LSRX01000063">
    <property type="protein sequence ID" value="OLQ11215.1"/>
    <property type="molecule type" value="Genomic_DNA"/>
</dbReference>
<gene>
    <name evidence="1" type="ORF">AK812_SmicGene5008</name>
</gene>
<evidence type="ECO:0000313" key="2">
    <source>
        <dbReference type="Proteomes" id="UP000186817"/>
    </source>
</evidence>
<dbReference type="Proteomes" id="UP000186817">
    <property type="component" value="Unassembled WGS sequence"/>
</dbReference>
<dbReference type="OrthoDB" id="447404at2759"/>
<accession>A0A1Q9EUX5</accession>
<dbReference type="AlphaFoldDB" id="A0A1Q9EUX5"/>
<name>A0A1Q9EUX5_SYMMI</name>
<protein>
    <submittedName>
        <fullName evidence="1">Uncharacterized protein</fullName>
    </submittedName>
</protein>
<keyword evidence="2" id="KW-1185">Reference proteome</keyword>
<proteinExistence type="predicted"/>